<evidence type="ECO:0000313" key="1">
    <source>
        <dbReference type="EMBL" id="WAS90901.1"/>
    </source>
</evidence>
<dbReference type="EMBL" id="CP114040">
    <property type="protein sequence ID" value="WAS90901.1"/>
    <property type="molecule type" value="Genomic_DNA"/>
</dbReference>
<keyword evidence="2" id="KW-1185">Reference proteome</keyword>
<evidence type="ECO:0000313" key="2">
    <source>
        <dbReference type="Proteomes" id="UP001164459"/>
    </source>
</evidence>
<accession>A0ABY7GVD3</accession>
<protein>
    <submittedName>
        <fullName evidence="1">Uncharacterized protein</fullName>
    </submittedName>
</protein>
<name>A0ABY7GVD3_9BACT</name>
<proteinExistence type="predicted"/>
<dbReference type="RefSeq" id="WP_269033228.1">
    <property type="nucleotide sequence ID" value="NZ_CP114040.1"/>
</dbReference>
<dbReference type="Proteomes" id="UP001164459">
    <property type="component" value="Chromosome"/>
</dbReference>
<sequence>MANAQQRLLAAYPEFIGAIEAEFADFDRHILVTDGDAVYQMGDCSLCADPEDCDPGSMEKACGIPLQACDKKVGAGIVFPIGEKATNRRCDLFGGRRYLIEGEPDPLAAFECIATVGIGGDGGRAAEAMVAALTDDLNGYKRCNDGFLRDDALLVVTLIKDNGDGDSQGEPEDWVEALYAAKGGDKDAVLVLVITSDSDIWPSLCFPGEPPDPTGRLRIFADMVEHGYIGSICAPSYGPFFTDVVSKVRPLCDALIPQ</sequence>
<organism evidence="1 2">
    <name type="scientific">Nannocystis punicea</name>
    <dbReference type="NCBI Taxonomy" id="2995304"/>
    <lineage>
        <taxon>Bacteria</taxon>
        <taxon>Pseudomonadati</taxon>
        <taxon>Myxococcota</taxon>
        <taxon>Polyangia</taxon>
        <taxon>Nannocystales</taxon>
        <taxon>Nannocystaceae</taxon>
        <taxon>Nannocystis</taxon>
    </lineage>
</organism>
<gene>
    <name evidence="1" type="ORF">O0S08_32330</name>
</gene>
<reference evidence="1" key="1">
    <citation type="submission" date="2022-11" db="EMBL/GenBank/DDBJ databases">
        <title>Minimal conservation of predation-associated metabolite biosynthetic gene clusters underscores biosynthetic potential of Myxococcota including descriptions for ten novel species: Archangium lansinium sp. nov., Myxococcus landrumus sp. nov., Nannocystis bai.</title>
        <authorList>
            <person name="Ahearne A."/>
            <person name="Stevens C."/>
            <person name="Dowd S."/>
        </authorList>
    </citation>
    <scope>NUCLEOTIDE SEQUENCE</scope>
    <source>
        <strain evidence="1">Fl3</strain>
    </source>
</reference>